<keyword evidence="1" id="KW-0732">Signal</keyword>
<evidence type="ECO:0000313" key="3">
    <source>
        <dbReference type="Proteomes" id="UP000244060"/>
    </source>
</evidence>
<evidence type="ECO:0000313" key="2">
    <source>
        <dbReference type="EMBL" id="PTR08724.1"/>
    </source>
</evidence>
<proteinExistence type="predicted"/>
<keyword evidence="3" id="KW-1185">Reference proteome</keyword>
<dbReference type="AlphaFoldDB" id="A0A2T5JN59"/>
<dbReference type="RefSeq" id="WP_108222643.1">
    <property type="nucleotide sequence ID" value="NZ_QAOT01000034.1"/>
</dbReference>
<dbReference type="EMBL" id="QAOT01000034">
    <property type="protein sequence ID" value="PTR08724.1"/>
    <property type="molecule type" value="Genomic_DNA"/>
</dbReference>
<organism evidence="2 3">
    <name type="scientific">Cereibacter azotoformans</name>
    <dbReference type="NCBI Taxonomy" id="43057"/>
    <lineage>
        <taxon>Bacteria</taxon>
        <taxon>Pseudomonadati</taxon>
        <taxon>Pseudomonadota</taxon>
        <taxon>Alphaproteobacteria</taxon>
        <taxon>Rhodobacterales</taxon>
        <taxon>Paracoccaceae</taxon>
        <taxon>Cereibacter</taxon>
    </lineage>
</organism>
<evidence type="ECO:0000256" key="1">
    <source>
        <dbReference type="SAM" id="SignalP"/>
    </source>
</evidence>
<feature type="chain" id="PRO_5015724976" evidence="1">
    <location>
        <begin position="24"/>
        <end position="61"/>
    </location>
</feature>
<sequence length="61" mass="6327">MTKTVQVAVLALLALNAFLTVGATQTSLDRTGAIAGAMIQGFVAVTRNQIELHSACRGVRA</sequence>
<accession>A0A2T5JN59</accession>
<name>A0A2T5JN59_9RHOB</name>
<gene>
    <name evidence="2" type="ORF">C8J28_13411</name>
</gene>
<feature type="signal peptide" evidence="1">
    <location>
        <begin position="1"/>
        <end position="23"/>
    </location>
</feature>
<reference evidence="2 3" key="1">
    <citation type="submission" date="2018-04" db="EMBL/GenBank/DDBJ databases">
        <title>Genomic Encyclopedia of Type Strains, Phase III (KMG-III): the genomes of soil and plant-associated and newly described type strains.</title>
        <authorList>
            <person name="Whitman W."/>
        </authorList>
    </citation>
    <scope>NUCLEOTIDE SEQUENCE [LARGE SCALE GENOMIC DNA]</scope>
    <source>
        <strain evidence="2 3">KA25</strain>
    </source>
</reference>
<comment type="caution">
    <text evidence="2">The sequence shown here is derived from an EMBL/GenBank/DDBJ whole genome shotgun (WGS) entry which is preliminary data.</text>
</comment>
<dbReference type="Proteomes" id="UP000244060">
    <property type="component" value="Unassembled WGS sequence"/>
</dbReference>
<protein>
    <submittedName>
        <fullName evidence="2">Uncharacterized protein</fullName>
    </submittedName>
</protein>